<sequence>MWDTTRNGAKRKLLHNVVPTKFPNHVAIQVEVADLQYLNEDLVEPDHQNVNNEVLVGNGPAEEPVERQVSLVRPNVHEAVIQGQLMNELEDDGLAQRIMEENADAGHVPNGEEMNSYGEQNDAGTEPKEPRIKHSRISHQPEKESPPEAQSHNETGASSAANNVPNCRSICTPLGGDVDLANSPDHLEIIQGIQSARSDNDRNLGPNHMRIQQLEEELLRTKQNSEPTTKKLNVERVRNTRMKRGSVTGESLKTIRDDIVVKVESANPLKVMGNGSDMASLNQDLWRVDGAKVHVFEKLDQSLLKDEIMYIAQHFVDKYSLPTNEVSAATSEKSWSGISVMIEIVSQTA</sequence>
<evidence type="ECO:0000313" key="2">
    <source>
        <dbReference type="Proteomes" id="UP001239111"/>
    </source>
</evidence>
<keyword evidence="2" id="KW-1185">Reference proteome</keyword>
<gene>
    <name evidence="1" type="ORF">QAD02_023643</name>
</gene>
<accession>A0ACC2PWI2</accession>
<comment type="caution">
    <text evidence="1">The sequence shown here is derived from an EMBL/GenBank/DDBJ whole genome shotgun (WGS) entry which is preliminary data.</text>
</comment>
<dbReference type="Proteomes" id="UP001239111">
    <property type="component" value="Chromosome 1"/>
</dbReference>
<proteinExistence type="predicted"/>
<reference evidence="1" key="1">
    <citation type="submission" date="2023-04" db="EMBL/GenBank/DDBJ databases">
        <title>A chromosome-level genome assembly of the parasitoid wasp Eretmocerus hayati.</title>
        <authorList>
            <person name="Zhong Y."/>
            <person name="Liu S."/>
            <person name="Liu Y."/>
        </authorList>
    </citation>
    <scope>NUCLEOTIDE SEQUENCE</scope>
    <source>
        <strain evidence="1">ZJU_SS_LIU_2023</strain>
    </source>
</reference>
<evidence type="ECO:0000313" key="1">
    <source>
        <dbReference type="EMBL" id="KAJ8687848.1"/>
    </source>
</evidence>
<name>A0ACC2PWI2_9HYME</name>
<organism evidence="1 2">
    <name type="scientific">Eretmocerus hayati</name>
    <dbReference type="NCBI Taxonomy" id="131215"/>
    <lineage>
        <taxon>Eukaryota</taxon>
        <taxon>Metazoa</taxon>
        <taxon>Ecdysozoa</taxon>
        <taxon>Arthropoda</taxon>
        <taxon>Hexapoda</taxon>
        <taxon>Insecta</taxon>
        <taxon>Pterygota</taxon>
        <taxon>Neoptera</taxon>
        <taxon>Endopterygota</taxon>
        <taxon>Hymenoptera</taxon>
        <taxon>Apocrita</taxon>
        <taxon>Proctotrupomorpha</taxon>
        <taxon>Chalcidoidea</taxon>
        <taxon>Aphelinidae</taxon>
        <taxon>Aphelininae</taxon>
        <taxon>Eretmocerus</taxon>
    </lineage>
</organism>
<protein>
    <submittedName>
        <fullName evidence="1">Uncharacterized protein</fullName>
    </submittedName>
</protein>
<dbReference type="EMBL" id="CM056741">
    <property type="protein sequence ID" value="KAJ8687848.1"/>
    <property type="molecule type" value="Genomic_DNA"/>
</dbReference>